<evidence type="ECO:0000313" key="2">
    <source>
        <dbReference type="Proteomes" id="UP000287224"/>
    </source>
</evidence>
<dbReference type="EMBL" id="BIFQ01000001">
    <property type="protein sequence ID" value="GCE03234.1"/>
    <property type="molecule type" value="Genomic_DNA"/>
</dbReference>
<sequence length="57" mass="6277">MLRYSSEPIKTYLKGSFLRARMAEGTAIQEYGKKTGKLFTDSVWCAMIVAGVADTNA</sequence>
<organism evidence="1 2">
    <name type="scientific">Dictyobacter aurantiacus</name>
    <dbReference type="NCBI Taxonomy" id="1936993"/>
    <lineage>
        <taxon>Bacteria</taxon>
        <taxon>Bacillati</taxon>
        <taxon>Chloroflexota</taxon>
        <taxon>Ktedonobacteria</taxon>
        <taxon>Ktedonobacterales</taxon>
        <taxon>Dictyobacteraceae</taxon>
        <taxon>Dictyobacter</taxon>
    </lineage>
</organism>
<dbReference type="AlphaFoldDB" id="A0A401Z8P8"/>
<evidence type="ECO:0000313" key="1">
    <source>
        <dbReference type="EMBL" id="GCE03234.1"/>
    </source>
</evidence>
<dbReference type="Proteomes" id="UP000287224">
    <property type="component" value="Unassembled WGS sequence"/>
</dbReference>
<name>A0A401Z8P8_9CHLR</name>
<protein>
    <submittedName>
        <fullName evidence="1">Uncharacterized protein</fullName>
    </submittedName>
</protein>
<keyword evidence="2" id="KW-1185">Reference proteome</keyword>
<reference evidence="2" key="1">
    <citation type="submission" date="2018-12" db="EMBL/GenBank/DDBJ databases">
        <title>Tengunoibacter tsumagoiensis gen. nov., sp. nov., Dictyobacter kobayashii sp. nov., D. alpinus sp. nov., and D. joshuensis sp. nov. and description of Dictyobacteraceae fam. nov. within the order Ktedonobacterales isolated from Tengu-no-mugimeshi.</title>
        <authorList>
            <person name="Wang C.M."/>
            <person name="Zheng Y."/>
            <person name="Sakai Y."/>
            <person name="Toyoda A."/>
            <person name="Minakuchi Y."/>
            <person name="Abe K."/>
            <person name="Yokota A."/>
            <person name="Yabe S."/>
        </authorList>
    </citation>
    <scope>NUCLEOTIDE SEQUENCE [LARGE SCALE GENOMIC DNA]</scope>
    <source>
        <strain evidence="2">S-27</strain>
    </source>
</reference>
<comment type="caution">
    <text evidence="1">The sequence shown here is derived from an EMBL/GenBank/DDBJ whole genome shotgun (WGS) entry which is preliminary data.</text>
</comment>
<gene>
    <name evidence="1" type="ORF">KDAU_05630</name>
</gene>
<proteinExistence type="predicted"/>
<accession>A0A401Z8P8</accession>